<dbReference type="AlphaFoldDB" id="I5B6U4"/>
<reference evidence="2 3" key="1">
    <citation type="submission" date="2011-09" db="EMBL/GenBank/DDBJ databases">
        <authorList>
            <consortium name="US DOE Joint Genome Institute (JGI-PGF)"/>
            <person name="Lucas S."/>
            <person name="Han J."/>
            <person name="Lapidus A."/>
            <person name="Cheng J.-F."/>
            <person name="Goodwin L."/>
            <person name="Pitluck S."/>
            <person name="Peters L."/>
            <person name="Land M.L."/>
            <person name="Hauser L."/>
            <person name="Orellana R."/>
            <person name="Lovley D."/>
            <person name="Woyke T.J."/>
        </authorList>
    </citation>
    <scope>NUCLEOTIDE SEQUENCE [LARGE SCALE GENOMIC DNA]</scope>
    <source>
        <strain evidence="2 3">2ac9</strain>
    </source>
</reference>
<accession>I5B6U4</accession>
<dbReference type="Proteomes" id="UP000005778">
    <property type="component" value="Chromosome"/>
</dbReference>
<feature type="chain" id="PRO_5003699619" description="Lipocalin-like domain-containing protein" evidence="1">
    <location>
        <begin position="25"/>
        <end position="188"/>
    </location>
</feature>
<dbReference type="OrthoDB" id="9915476at2"/>
<proteinExistence type="predicted"/>
<gene>
    <name evidence="2" type="ORF">DespoDRAFT_03440</name>
</gene>
<feature type="signal peptide" evidence="1">
    <location>
        <begin position="1"/>
        <end position="24"/>
    </location>
</feature>
<evidence type="ECO:0000256" key="1">
    <source>
        <dbReference type="SAM" id="SignalP"/>
    </source>
</evidence>
<keyword evidence="3" id="KW-1185">Reference proteome</keyword>
<dbReference type="EMBL" id="CM001488">
    <property type="protein sequence ID" value="EIM65207.1"/>
    <property type="molecule type" value="Genomic_DNA"/>
</dbReference>
<organism evidence="2 3">
    <name type="scientific">Desulfobacter postgatei 2ac9</name>
    <dbReference type="NCBI Taxonomy" id="879212"/>
    <lineage>
        <taxon>Bacteria</taxon>
        <taxon>Pseudomonadati</taxon>
        <taxon>Thermodesulfobacteriota</taxon>
        <taxon>Desulfobacteria</taxon>
        <taxon>Desulfobacterales</taxon>
        <taxon>Desulfobacteraceae</taxon>
        <taxon>Desulfobacter</taxon>
    </lineage>
</organism>
<evidence type="ECO:0008006" key="4">
    <source>
        <dbReference type="Google" id="ProtNLM"/>
    </source>
</evidence>
<dbReference type="STRING" id="879212.DespoDRAFT_03440"/>
<sequence length="188" mass="20882">MKKMIFFISIFFIFIFIASNQAVAFPEGLQPSTEKMLIGSWEVSVYISPAEIAQMLGESLPQNLSIALTGSGSHTYHVGGKCNTDGQVTLRLNLEGQELPLNFLVRHAGTWEIHDNIIVETNINSVVTPNDPITMNVVNVSPEYQSMFTPASGDSTSMKIIHISEKIAELKMMESPYRSFTLRKKIGK</sequence>
<protein>
    <recommendedName>
        <fullName evidence="4">Lipocalin-like domain-containing protein</fullName>
    </recommendedName>
</protein>
<evidence type="ECO:0000313" key="2">
    <source>
        <dbReference type="EMBL" id="EIM65207.1"/>
    </source>
</evidence>
<dbReference type="HOGENOM" id="CLU_1438971_0_0_7"/>
<dbReference type="RefSeq" id="WP_004075145.1">
    <property type="nucleotide sequence ID" value="NZ_CM001488.1"/>
</dbReference>
<evidence type="ECO:0000313" key="3">
    <source>
        <dbReference type="Proteomes" id="UP000005778"/>
    </source>
</evidence>
<keyword evidence="1" id="KW-0732">Signal</keyword>
<reference evidence="2 3" key="2">
    <citation type="submission" date="2012-02" db="EMBL/GenBank/DDBJ databases">
        <title>Improved High-Quality Draft sequence of Desulfobacter postgatei 2ac9.</title>
        <authorList>
            <consortium name="US DOE Joint Genome Institute"/>
            <person name="Lucas S."/>
            <person name="Han J."/>
            <person name="Lapidus A."/>
            <person name="Cheng J.-F."/>
            <person name="Goodwin L."/>
            <person name="Pitluck S."/>
            <person name="Peters L."/>
            <person name="Ovchinnikova G."/>
            <person name="Held B."/>
            <person name="Detter J.C."/>
            <person name="Han C."/>
            <person name="Tapia R."/>
            <person name="Land M."/>
            <person name="Hauser L."/>
            <person name="Kyrpides N."/>
            <person name="Ivanova N."/>
            <person name="Pagani I."/>
            <person name="Orellana R."/>
            <person name="Lovley D."/>
            <person name="Woyke T."/>
        </authorList>
    </citation>
    <scope>NUCLEOTIDE SEQUENCE [LARGE SCALE GENOMIC DNA]</scope>
    <source>
        <strain evidence="2 3">2ac9</strain>
    </source>
</reference>
<name>I5B6U4_9BACT</name>